<dbReference type="KEGG" id="cbar:PATL70BA_3033"/>
<dbReference type="InterPro" id="IPR044666">
    <property type="entry name" value="Cyclophilin_A-like"/>
</dbReference>
<name>A0A3P7PJ26_9FIRM</name>
<comment type="catalytic activity">
    <reaction evidence="4">
        <text>[protein]-peptidylproline (omega=180) = [protein]-peptidylproline (omega=0)</text>
        <dbReference type="Rhea" id="RHEA:16237"/>
        <dbReference type="Rhea" id="RHEA-COMP:10747"/>
        <dbReference type="Rhea" id="RHEA-COMP:10748"/>
        <dbReference type="ChEBI" id="CHEBI:83833"/>
        <dbReference type="ChEBI" id="CHEBI:83834"/>
        <dbReference type="EC" id="5.2.1.8"/>
    </reaction>
</comment>
<dbReference type="PROSITE" id="PS51257">
    <property type="entry name" value="PROKAR_LIPOPROTEIN"/>
    <property type="match status" value="1"/>
</dbReference>
<keyword evidence="4" id="KW-0732">Signal</keyword>
<evidence type="ECO:0000256" key="2">
    <source>
        <dbReference type="ARBA" id="ARBA00023110"/>
    </source>
</evidence>
<keyword evidence="7" id="KW-1185">Reference proteome</keyword>
<sequence>MRAKHTLIMGILVGAMILTLAACQKEKTASDEQVDTNSENVGETENAELMNFEQMKEPEKGDILATMTTNHGVIEILLFPEVAPKAVENFKTHAENGYYDGLIFHRVMDDFMIQGGDPTGTGTGGESIWGEPFEDEFGLLFPYRGALCMANSGPNTNGSQFFIVQLSNPTEEVALSMEQGGFPEEMIEAYKEVGGTPWLYGKHTVFGQVQSGMEVVDAIVKVEAVDTKPVEDVIIEKIDIKIIE</sequence>
<keyword evidence="2 4" id="KW-0697">Rotamase</keyword>
<reference evidence="6 7" key="1">
    <citation type="submission" date="2018-09" db="EMBL/GenBank/DDBJ databases">
        <authorList>
            <person name="Postec A."/>
        </authorList>
    </citation>
    <scope>NUCLEOTIDE SEQUENCE [LARGE SCALE GENOMIC DNA]</scope>
    <source>
        <strain evidence="6">70B-A</strain>
    </source>
</reference>
<dbReference type="Pfam" id="PF00160">
    <property type="entry name" value="Pro_isomerase"/>
    <property type="match status" value="1"/>
</dbReference>
<evidence type="ECO:0000313" key="6">
    <source>
        <dbReference type="EMBL" id="VDN48948.1"/>
    </source>
</evidence>
<dbReference type="PRINTS" id="PR00153">
    <property type="entry name" value="CSAPPISMRASE"/>
</dbReference>
<dbReference type="SUPFAM" id="SSF50891">
    <property type="entry name" value="Cyclophilin-like"/>
    <property type="match status" value="1"/>
</dbReference>
<evidence type="ECO:0000256" key="4">
    <source>
        <dbReference type="RuleBase" id="RU363019"/>
    </source>
</evidence>
<protein>
    <recommendedName>
        <fullName evidence="4">Peptidyl-prolyl cis-trans isomerase</fullName>
        <shortName evidence="4">PPIase</shortName>
        <ecNumber evidence="4">5.2.1.8</ecNumber>
    </recommendedName>
</protein>
<dbReference type="InterPro" id="IPR002130">
    <property type="entry name" value="Cyclophilin-type_PPIase_dom"/>
</dbReference>
<dbReference type="AlphaFoldDB" id="A0A3P7PJ26"/>
<dbReference type="EC" id="5.2.1.8" evidence="4"/>
<accession>A0A3P7PJ26</accession>
<comment type="similarity">
    <text evidence="4">Belongs to the cyclophilin-type PPIase family.</text>
</comment>
<keyword evidence="3 4" id="KW-0413">Isomerase</keyword>
<dbReference type="RefSeq" id="WP_243115926.1">
    <property type="nucleotide sequence ID" value="NZ_LR130778.1"/>
</dbReference>
<evidence type="ECO:0000256" key="3">
    <source>
        <dbReference type="ARBA" id="ARBA00023235"/>
    </source>
</evidence>
<comment type="function">
    <text evidence="1 4">PPIases accelerate the folding of proteins. It catalyzes the cis-trans isomerization of proline imidic peptide bonds in oligopeptides.</text>
</comment>
<feature type="chain" id="PRO_5039754496" description="Peptidyl-prolyl cis-trans isomerase" evidence="4">
    <location>
        <begin position="22"/>
        <end position="244"/>
    </location>
</feature>
<evidence type="ECO:0000256" key="1">
    <source>
        <dbReference type="ARBA" id="ARBA00002388"/>
    </source>
</evidence>
<evidence type="ECO:0000259" key="5">
    <source>
        <dbReference type="PROSITE" id="PS50072"/>
    </source>
</evidence>
<dbReference type="PANTHER" id="PTHR45625:SF4">
    <property type="entry name" value="PEPTIDYLPROLYL ISOMERASE DOMAIN AND WD REPEAT-CONTAINING PROTEIN 1"/>
    <property type="match status" value="1"/>
</dbReference>
<organism evidence="6 7">
    <name type="scientific">Petrocella atlantisensis</name>
    <dbReference type="NCBI Taxonomy" id="2173034"/>
    <lineage>
        <taxon>Bacteria</taxon>
        <taxon>Bacillati</taxon>
        <taxon>Bacillota</taxon>
        <taxon>Clostridia</taxon>
        <taxon>Lachnospirales</taxon>
        <taxon>Vallitaleaceae</taxon>
        <taxon>Petrocella</taxon>
    </lineage>
</organism>
<dbReference type="EMBL" id="LR130778">
    <property type="protein sequence ID" value="VDN48948.1"/>
    <property type="molecule type" value="Genomic_DNA"/>
</dbReference>
<dbReference type="PROSITE" id="PS00170">
    <property type="entry name" value="CSA_PPIASE_1"/>
    <property type="match status" value="1"/>
</dbReference>
<dbReference type="Gene3D" id="2.40.100.10">
    <property type="entry name" value="Cyclophilin-like"/>
    <property type="match status" value="1"/>
</dbReference>
<dbReference type="GO" id="GO:0006457">
    <property type="term" value="P:protein folding"/>
    <property type="evidence" value="ECO:0007669"/>
    <property type="project" value="InterPro"/>
</dbReference>
<feature type="domain" description="PPIase cyclophilin-type" evidence="5">
    <location>
        <begin position="69"/>
        <end position="240"/>
    </location>
</feature>
<feature type="signal peptide" evidence="4">
    <location>
        <begin position="1"/>
        <end position="21"/>
    </location>
</feature>
<dbReference type="PANTHER" id="PTHR45625">
    <property type="entry name" value="PEPTIDYL-PROLYL CIS-TRANS ISOMERASE-RELATED"/>
    <property type="match status" value="1"/>
</dbReference>
<dbReference type="InterPro" id="IPR029000">
    <property type="entry name" value="Cyclophilin-like_dom_sf"/>
</dbReference>
<dbReference type="GO" id="GO:0003755">
    <property type="term" value="F:peptidyl-prolyl cis-trans isomerase activity"/>
    <property type="evidence" value="ECO:0007669"/>
    <property type="project" value="UniProtKB-UniRule"/>
</dbReference>
<dbReference type="Proteomes" id="UP000279029">
    <property type="component" value="Chromosome"/>
</dbReference>
<dbReference type="PROSITE" id="PS50072">
    <property type="entry name" value="CSA_PPIASE_2"/>
    <property type="match status" value="1"/>
</dbReference>
<gene>
    <name evidence="6" type="ORF">PATL70BA_3033</name>
</gene>
<proteinExistence type="inferred from homology"/>
<dbReference type="InterPro" id="IPR020892">
    <property type="entry name" value="Cyclophilin-type_PPIase_CS"/>
</dbReference>
<evidence type="ECO:0000313" key="7">
    <source>
        <dbReference type="Proteomes" id="UP000279029"/>
    </source>
</evidence>